<dbReference type="InterPro" id="IPR051399">
    <property type="entry name" value="RNA-guided_DNA_endo/Transpos"/>
</dbReference>
<keyword evidence="12" id="KW-1185">Reference proteome</keyword>
<keyword evidence="4" id="KW-0479">Metal-binding</keyword>
<evidence type="ECO:0000256" key="4">
    <source>
        <dbReference type="ARBA" id="ARBA00022723"/>
    </source>
</evidence>
<dbReference type="Pfam" id="PF12323">
    <property type="entry name" value="HTH_OrfB_IS605"/>
    <property type="match status" value="1"/>
</dbReference>
<dbReference type="Proteomes" id="UP001322664">
    <property type="component" value="Chromosome"/>
</dbReference>
<dbReference type="NCBIfam" id="NF040570">
    <property type="entry name" value="guided_TnpB"/>
    <property type="match status" value="1"/>
</dbReference>
<reference evidence="11 12" key="1">
    <citation type="submission" date="2023-09" db="EMBL/GenBank/DDBJ databases">
        <authorList>
            <person name="Page C.A."/>
            <person name="Perez-Diaz I.M."/>
        </authorList>
    </citation>
    <scope>NUCLEOTIDE SEQUENCE [LARGE SCALE GENOMIC DNA]</scope>
    <source>
        <strain evidence="11 12">Ll15</strain>
    </source>
</reference>
<evidence type="ECO:0000256" key="5">
    <source>
        <dbReference type="ARBA" id="ARBA00022833"/>
    </source>
</evidence>
<dbReference type="PANTHER" id="PTHR30405:SF25">
    <property type="entry name" value="RNA-GUIDED DNA ENDONUCLEASE INSQ-RELATED"/>
    <property type="match status" value="1"/>
</dbReference>
<feature type="domain" description="Cas12f1-like TNB" evidence="9">
    <location>
        <begin position="300"/>
        <end position="366"/>
    </location>
</feature>
<keyword evidence="6" id="KW-0238">DNA-binding</keyword>
<keyword evidence="7" id="KW-0233">DNA recombination</keyword>
<evidence type="ECO:0000259" key="8">
    <source>
        <dbReference type="Pfam" id="PF01385"/>
    </source>
</evidence>
<protein>
    <submittedName>
        <fullName evidence="11">Transposase</fullName>
    </submittedName>
</protein>
<dbReference type="PANTHER" id="PTHR30405">
    <property type="entry name" value="TRANSPOSASE"/>
    <property type="match status" value="1"/>
</dbReference>
<dbReference type="InterPro" id="IPR010095">
    <property type="entry name" value="Cas12f1-like_TNB"/>
</dbReference>
<keyword evidence="3" id="KW-0815">Transposition</keyword>
<comment type="similarity">
    <text evidence="1">In the C-terminal section; belongs to the transposase 35 family.</text>
</comment>
<organism evidence="11 12">
    <name type="scientific">Lysinibacillus louembei</name>
    <dbReference type="NCBI Taxonomy" id="1470088"/>
    <lineage>
        <taxon>Bacteria</taxon>
        <taxon>Bacillati</taxon>
        <taxon>Bacillota</taxon>
        <taxon>Bacilli</taxon>
        <taxon>Bacillales</taxon>
        <taxon>Bacillaceae</taxon>
        <taxon>Lysinibacillus</taxon>
    </lineage>
</organism>
<evidence type="ECO:0000256" key="3">
    <source>
        <dbReference type="ARBA" id="ARBA00022578"/>
    </source>
</evidence>
<evidence type="ECO:0000313" key="12">
    <source>
        <dbReference type="Proteomes" id="UP001322664"/>
    </source>
</evidence>
<evidence type="ECO:0000256" key="1">
    <source>
        <dbReference type="ARBA" id="ARBA00008761"/>
    </source>
</evidence>
<accession>A0ABZ0RWC7</accession>
<name>A0ABZ0RWC7_9BACI</name>
<dbReference type="Pfam" id="PF07282">
    <property type="entry name" value="Cas12f1-like_TNB"/>
    <property type="match status" value="1"/>
</dbReference>
<comment type="similarity">
    <text evidence="2">In the N-terminal section; belongs to the transposase 2 family.</text>
</comment>
<dbReference type="InterPro" id="IPR021027">
    <property type="entry name" value="Transposase_put_HTH"/>
</dbReference>
<keyword evidence="5" id="KW-0862">Zinc</keyword>
<proteinExistence type="inferred from homology"/>
<evidence type="ECO:0000256" key="7">
    <source>
        <dbReference type="ARBA" id="ARBA00023172"/>
    </source>
</evidence>
<dbReference type="EMBL" id="CP137624">
    <property type="protein sequence ID" value="WPK11785.1"/>
    <property type="molecule type" value="Genomic_DNA"/>
</dbReference>
<evidence type="ECO:0000256" key="6">
    <source>
        <dbReference type="ARBA" id="ARBA00023125"/>
    </source>
</evidence>
<dbReference type="InterPro" id="IPR001959">
    <property type="entry name" value="Transposase"/>
</dbReference>
<gene>
    <name evidence="11" type="ORF">R6U77_18125</name>
</gene>
<dbReference type="RefSeq" id="WP_319836705.1">
    <property type="nucleotide sequence ID" value="NZ_CP137624.1"/>
</dbReference>
<evidence type="ECO:0000259" key="10">
    <source>
        <dbReference type="Pfam" id="PF12323"/>
    </source>
</evidence>
<feature type="domain" description="Transposase putative helix-turn-helix" evidence="10">
    <location>
        <begin position="1"/>
        <end position="46"/>
    </location>
</feature>
<evidence type="ECO:0000313" key="11">
    <source>
        <dbReference type="EMBL" id="WPK11785.1"/>
    </source>
</evidence>
<evidence type="ECO:0000256" key="2">
    <source>
        <dbReference type="ARBA" id="ARBA00011044"/>
    </source>
</evidence>
<feature type="domain" description="Probable transposase IS891/IS1136/IS1341" evidence="8">
    <location>
        <begin position="168"/>
        <end position="287"/>
    </location>
</feature>
<dbReference type="NCBIfam" id="TIGR01766">
    <property type="entry name" value="IS200/IS605 family accessory protein TnpB-like domain"/>
    <property type="match status" value="1"/>
</dbReference>
<sequence>MLLGRKVRLKPTVEQEKQLWKSVGTARYIYNWTLNRQKENYRNGEKFIPDGVLRKELTQLKQNKELLWLYDVSNNVAKQAVKDACDSFKKFFKGETAYPKFKSRRKSKPSFYNDNVKLKVKRSSVLLEKIGWVKTAEQLPMDCAYTNPRVSFDGKYWYVAVGVKQVFPQEELTDISLGIDVGIKLLAYCSNGKSYPNINKTKEVKKIEKRLCRLQQSVSRKYKMNKEGNRFAKTCNIVKIEKDIRKLHRRLANIRNNHLHQTSSAIVKTKPYRIVMETLNIQGMMKNKHLSKAIQKQGLYEFKRQIKYKCEKYGIEFVEADKWYPSSKRCSSCGNSKRNLKLSDRMYHCETCGHTQNRDLNASINLAQYELAT</sequence>
<dbReference type="Pfam" id="PF01385">
    <property type="entry name" value="OrfB_IS605"/>
    <property type="match status" value="1"/>
</dbReference>
<evidence type="ECO:0000259" key="9">
    <source>
        <dbReference type="Pfam" id="PF07282"/>
    </source>
</evidence>